<reference evidence="3" key="1">
    <citation type="journal article" date="2010" name="Genome Biol.">
        <title>Genome sequence of the necrotrophic plant pathogen Pythium ultimum reveals original pathogenicity mechanisms and effector repertoire.</title>
        <authorList>
            <person name="Levesque C.A."/>
            <person name="Brouwer H."/>
            <person name="Cano L."/>
            <person name="Hamilton J.P."/>
            <person name="Holt C."/>
            <person name="Huitema E."/>
            <person name="Raffaele S."/>
            <person name="Robideau G.P."/>
            <person name="Thines M."/>
            <person name="Win J."/>
            <person name="Zerillo M.M."/>
            <person name="Beakes G.W."/>
            <person name="Boore J.L."/>
            <person name="Busam D."/>
            <person name="Dumas B."/>
            <person name="Ferriera S."/>
            <person name="Fuerstenberg S.I."/>
            <person name="Gachon C.M."/>
            <person name="Gaulin E."/>
            <person name="Govers F."/>
            <person name="Grenville-Briggs L."/>
            <person name="Horner N."/>
            <person name="Hostetler J."/>
            <person name="Jiang R.H."/>
            <person name="Johnson J."/>
            <person name="Krajaejun T."/>
            <person name="Lin H."/>
            <person name="Meijer H.J."/>
            <person name="Moore B."/>
            <person name="Morris P."/>
            <person name="Phuntmart V."/>
            <person name="Puiu D."/>
            <person name="Shetty J."/>
            <person name="Stajich J.E."/>
            <person name="Tripathy S."/>
            <person name="Wawra S."/>
            <person name="van West P."/>
            <person name="Whitty B.R."/>
            <person name="Coutinho P.M."/>
            <person name="Henrissat B."/>
            <person name="Martin F."/>
            <person name="Thomas P.D."/>
            <person name="Tyler B.M."/>
            <person name="De Vries R.P."/>
            <person name="Kamoun S."/>
            <person name="Yandell M."/>
            <person name="Tisserat N."/>
            <person name="Buell C.R."/>
        </authorList>
    </citation>
    <scope>NUCLEOTIDE SEQUENCE</scope>
    <source>
        <strain evidence="3">DAOM:BR144</strain>
    </source>
</reference>
<keyword evidence="3" id="KW-1185">Reference proteome</keyword>
<dbReference type="EMBL" id="GL376620">
    <property type="status" value="NOT_ANNOTATED_CDS"/>
    <property type="molecule type" value="Genomic_DNA"/>
</dbReference>
<dbReference type="InParanoid" id="K3W703"/>
<name>K3W703_GLOUD</name>
<accession>K3W703</accession>
<dbReference type="EnsemblProtists" id="PYU1_T000744">
    <property type="protein sequence ID" value="PYU1_T000744"/>
    <property type="gene ID" value="PYU1_G000744"/>
</dbReference>
<evidence type="ECO:0000256" key="1">
    <source>
        <dbReference type="SAM" id="MobiDB-lite"/>
    </source>
</evidence>
<dbReference type="VEuPathDB" id="FungiDB:PYU1_G000744"/>
<dbReference type="AlphaFoldDB" id="K3W703"/>
<feature type="region of interest" description="Disordered" evidence="1">
    <location>
        <begin position="1"/>
        <end position="101"/>
    </location>
</feature>
<reference evidence="2" key="3">
    <citation type="submission" date="2015-02" db="UniProtKB">
        <authorList>
            <consortium name="EnsemblProtists"/>
        </authorList>
    </citation>
    <scope>IDENTIFICATION</scope>
    <source>
        <strain evidence="2">DAOM BR144</strain>
    </source>
</reference>
<dbReference type="eggNOG" id="ENOG502SFR9">
    <property type="taxonomic scope" value="Eukaryota"/>
</dbReference>
<sequence>MRTRRSIPSAPVEQKTKKSSSCNLDETFDADIDKENVDVNVKPQHRGGRGKGLTNAGRKKLAEQEAATRKRAFKTTSSKKVVESQGKPLTSKNRAISQETPPTFEFTHKKTMVRKRKLFKEQEGKKQCDQKRIEDLVEYFKTLDSQKLNIVS</sequence>
<protein>
    <submittedName>
        <fullName evidence="2">Uncharacterized protein</fullName>
    </submittedName>
</protein>
<evidence type="ECO:0000313" key="2">
    <source>
        <dbReference type="EnsemblProtists" id="PYU1_T000744"/>
    </source>
</evidence>
<reference evidence="3" key="2">
    <citation type="submission" date="2010-04" db="EMBL/GenBank/DDBJ databases">
        <authorList>
            <person name="Buell R."/>
            <person name="Hamilton J."/>
            <person name="Hostetler J."/>
        </authorList>
    </citation>
    <scope>NUCLEOTIDE SEQUENCE [LARGE SCALE GENOMIC DNA]</scope>
    <source>
        <strain evidence="3">DAOM:BR144</strain>
    </source>
</reference>
<dbReference type="Proteomes" id="UP000019132">
    <property type="component" value="Unassembled WGS sequence"/>
</dbReference>
<organism evidence="2 3">
    <name type="scientific">Globisporangium ultimum (strain ATCC 200006 / CBS 805.95 / DAOM BR144)</name>
    <name type="common">Pythium ultimum</name>
    <dbReference type="NCBI Taxonomy" id="431595"/>
    <lineage>
        <taxon>Eukaryota</taxon>
        <taxon>Sar</taxon>
        <taxon>Stramenopiles</taxon>
        <taxon>Oomycota</taxon>
        <taxon>Peronosporomycetes</taxon>
        <taxon>Pythiales</taxon>
        <taxon>Pythiaceae</taxon>
        <taxon>Globisporangium</taxon>
    </lineage>
</organism>
<evidence type="ECO:0000313" key="3">
    <source>
        <dbReference type="Proteomes" id="UP000019132"/>
    </source>
</evidence>
<proteinExistence type="predicted"/>
<dbReference type="HOGENOM" id="CLU_1735118_0_0_1"/>
<feature type="compositionally biased region" description="Polar residues" evidence="1">
    <location>
        <begin position="87"/>
        <end position="101"/>
    </location>
</feature>